<evidence type="ECO:0000313" key="2">
    <source>
        <dbReference type="EMBL" id="KAJ2901000.1"/>
    </source>
</evidence>
<dbReference type="AlphaFoldDB" id="A0AAD5WTB9"/>
<sequence>MNGSVRQPVKMGNVGAERKCMGREVGKSVTLHESVRGRIFHFQVPSWGLGLGTYKERIVLAVTSDEFGEKPNNKASCPVWAQPPLDLTTGPSV</sequence>
<dbReference type="Proteomes" id="UP001201980">
    <property type="component" value="Unassembled WGS sequence"/>
</dbReference>
<evidence type="ECO:0000313" key="3">
    <source>
        <dbReference type="Proteomes" id="UP001201980"/>
    </source>
</evidence>
<gene>
    <name evidence="2" type="ORF">MKZ38_002184</name>
</gene>
<feature type="region of interest" description="Disordered" evidence="1">
    <location>
        <begin position="69"/>
        <end position="93"/>
    </location>
</feature>
<dbReference type="EMBL" id="JAKWBI020000163">
    <property type="protein sequence ID" value="KAJ2901000.1"/>
    <property type="molecule type" value="Genomic_DNA"/>
</dbReference>
<proteinExistence type="predicted"/>
<reference evidence="2" key="1">
    <citation type="submission" date="2022-07" db="EMBL/GenBank/DDBJ databases">
        <title>Draft genome sequence of Zalerion maritima ATCC 34329, a (micro)plastics degrading marine fungus.</title>
        <authorList>
            <person name="Paco A."/>
            <person name="Goncalves M.F.M."/>
            <person name="Rocha-Santos T.A.P."/>
            <person name="Alves A."/>
        </authorList>
    </citation>
    <scope>NUCLEOTIDE SEQUENCE</scope>
    <source>
        <strain evidence="2">ATCC 34329</strain>
    </source>
</reference>
<keyword evidence="3" id="KW-1185">Reference proteome</keyword>
<accession>A0AAD5WTB9</accession>
<protein>
    <submittedName>
        <fullName evidence="2">Uncharacterized protein</fullName>
    </submittedName>
</protein>
<name>A0AAD5WTB9_9PEZI</name>
<comment type="caution">
    <text evidence="2">The sequence shown here is derived from an EMBL/GenBank/DDBJ whole genome shotgun (WGS) entry which is preliminary data.</text>
</comment>
<evidence type="ECO:0000256" key="1">
    <source>
        <dbReference type="SAM" id="MobiDB-lite"/>
    </source>
</evidence>
<organism evidence="2 3">
    <name type="scientific">Zalerion maritima</name>
    <dbReference type="NCBI Taxonomy" id="339359"/>
    <lineage>
        <taxon>Eukaryota</taxon>
        <taxon>Fungi</taxon>
        <taxon>Dikarya</taxon>
        <taxon>Ascomycota</taxon>
        <taxon>Pezizomycotina</taxon>
        <taxon>Sordariomycetes</taxon>
        <taxon>Lulworthiomycetidae</taxon>
        <taxon>Lulworthiales</taxon>
        <taxon>Lulworthiaceae</taxon>
        <taxon>Zalerion</taxon>
    </lineage>
</organism>